<keyword evidence="3" id="KW-1185">Reference proteome</keyword>
<feature type="compositionally biased region" description="Low complexity" evidence="1">
    <location>
        <begin position="8"/>
        <end position="20"/>
    </location>
</feature>
<sequence>MQVMYWQTPTNPGPTDTDGSTSDDDHDADHKDESDGEEVYAMEVVHSEVKVRLDLARQPITIIYDTGCGMALVDHNIVAQEIRDVEIKKLPKGIAPR</sequence>
<dbReference type="AlphaFoldDB" id="A0A9W9SLD2"/>
<dbReference type="Proteomes" id="UP001147782">
    <property type="component" value="Unassembled WGS sequence"/>
</dbReference>
<reference evidence="2" key="2">
    <citation type="journal article" date="2023" name="IMA Fungus">
        <title>Comparative genomic study of the Penicillium genus elucidates a diverse pangenome and 15 lateral gene transfer events.</title>
        <authorList>
            <person name="Petersen C."/>
            <person name="Sorensen T."/>
            <person name="Nielsen M.R."/>
            <person name="Sondergaard T.E."/>
            <person name="Sorensen J.L."/>
            <person name="Fitzpatrick D.A."/>
            <person name="Frisvad J.C."/>
            <person name="Nielsen K.L."/>
        </authorList>
    </citation>
    <scope>NUCLEOTIDE SEQUENCE</scope>
    <source>
        <strain evidence="2">IBT 29864</strain>
    </source>
</reference>
<accession>A0A9W9SLD2</accession>
<feature type="region of interest" description="Disordered" evidence="1">
    <location>
        <begin position="1"/>
        <end position="37"/>
    </location>
</feature>
<evidence type="ECO:0000313" key="3">
    <source>
        <dbReference type="Proteomes" id="UP001147782"/>
    </source>
</evidence>
<evidence type="ECO:0000256" key="1">
    <source>
        <dbReference type="SAM" id="MobiDB-lite"/>
    </source>
</evidence>
<dbReference type="RefSeq" id="XP_056558244.1">
    <property type="nucleotide sequence ID" value="XM_056696032.1"/>
</dbReference>
<dbReference type="EMBL" id="JAPZBS010000002">
    <property type="protein sequence ID" value="KAJ5380673.1"/>
    <property type="molecule type" value="Genomic_DNA"/>
</dbReference>
<dbReference type="GeneID" id="81435209"/>
<reference evidence="2" key="1">
    <citation type="submission" date="2022-11" db="EMBL/GenBank/DDBJ databases">
        <authorList>
            <person name="Petersen C."/>
        </authorList>
    </citation>
    <scope>NUCLEOTIDE SEQUENCE</scope>
    <source>
        <strain evidence="2">IBT 29864</strain>
    </source>
</reference>
<comment type="caution">
    <text evidence="2">The sequence shown here is derived from an EMBL/GenBank/DDBJ whole genome shotgun (WGS) entry which is preliminary data.</text>
</comment>
<name>A0A9W9SLD2_9EURO</name>
<protein>
    <submittedName>
        <fullName evidence="2">Uncharacterized protein</fullName>
    </submittedName>
</protein>
<gene>
    <name evidence="2" type="ORF">N7496_003101</name>
</gene>
<evidence type="ECO:0000313" key="2">
    <source>
        <dbReference type="EMBL" id="KAJ5380673.1"/>
    </source>
</evidence>
<proteinExistence type="predicted"/>
<organism evidence="2 3">
    <name type="scientific">Penicillium cataractarum</name>
    <dbReference type="NCBI Taxonomy" id="2100454"/>
    <lineage>
        <taxon>Eukaryota</taxon>
        <taxon>Fungi</taxon>
        <taxon>Dikarya</taxon>
        <taxon>Ascomycota</taxon>
        <taxon>Pezizomycotina</taxon>
        <taxon>Eurotiomycetes</taxon>
        <taxon>Eurotiomycetidae</taxon>
        <taxon>Eurotiales</taxon>
        <taxon>Aspergillaceae</taxon>
        <taxon>Penicillium</taxon>
    </lineage>
</organism>